<evidence type="ECO:0000256" key="1">
    <source>
        <dbReference type="SAM" id="Phobius"/>
    </source>
</evidence>
<dbReference type="Pfam" id="PF11992">
    <property type="entry name" value="TgpA_N"/>
    <property type="match status" value="1"/>
</dbReference>
<keyword evidence="1" id="KW-0472">Membrane</keyword>
<dbReference type="Pfam" id="PF13559">
    <property type="entry name" value="DUF4129"/>
    <property type="match status" value="1"/>
</dbReference>
<dbReference type="InterPro" id="IPR021878">
    <property type="entry name" value="TgpA_N"/>
</dbReference>
<dbReference type="Proteomes" id="UP001216674">
    <property type="component" value="Unassembled WGS sequence"/>
</dbReference>
<dbReference type="InterPro" id="IPR025403">
    <property type="entry name" value="TgpA-like_C"/>
</dbReference>
<feature type="transmembrane region" description="Helical" evidence="1">
    <location>
        <begin position="163"/>
        <end position="184"/>
    </location>
</feature>
<dbReference type="EMBL" id="JARJLM010000190">
    <property type="protein sequence ID" value="MDF3833512.1"/>
    <property type="molecule type" value="Genomic_DNA"/>
</dbReference>
<comment type="caution">
    <text evidence="3">The sequence shown here is derived from an EMBL/GenBank/DDBJ whole genome shotgun (WGS) entry which is preliminary data.</text>
</comment>
<dbReference type="PANTHER" id="PTHR42736:SF1">
    <property type="entry name" value="PROTEIN-GLUTAMINE GAMMA-GLUTAMYLTRANSFERASE"/>
    <property type="match status" value="1"/>
</dbReference>
<dbReference type="Pfam" id="PF01841">
    <property type="entry name" value="Transglut_core"/>
    <property type="match status" value="1"/>
</dbReference>
<feature type="transmembrane region" description="Helical" evidence="1">
    <location>
        <begin position="133"/>
        <end position="151"/>
    </location>
</feature>
<name>A0ABT6ALL6_9BURK</name>
<dbReference type="PANTHER" id="PTHR42736">
    <property type="entry name" value="PROTEIN-GLUTAMINE GAMMA-GLUTAMYLTRANSFERASE"/>
    <property type="match status" value="1"/>
</dbReference>
<protein>
    <submittedName>
        <fullName evidence="3">DUF3488 and transglutaminase-like domain-containing protein</fullName>
    </submittedName>
</protein>
<dbReference type="InterPro" id="IPR052901">
    <property type="entry name" value="Bact_TGase-like"/>
</dbReference>
<proteinExistence type="predicted"/>
<dbReference type="SUPFAM" id="SSF54001">
    <property type="entry name" value="Cysteine proteinases"/>
    <property type="match status" value="1"/>
</dbReference>
<reference evidence="3 4" key="1">
    <citation type="submission" date="2023-03" db="EMBL/GenBank/DDBJ databases">
        <title>Draft assemblies of triclosan tolerant bacteria isolated from returned activated sludge.</title>
        <authorList>
            <person name="Van Hamelsveld S."/>
        </authorList>
    </citation>
    <scope>NUCLEOTIDE SEQUENCE [LARGE SCALE GENOMIC DNA]</scope>
    <source>
        <strain evidence="3 4">GW210010_S58</strain>
    </source>
</reference>
<accession>A0ABT6ALL6</accession>
<evidence type="ECO:0000313" key="4">
    <source>
        <dbReference type="Proteomes" id="UP001216674"/>
    </source>
</evidence>
<dbReference type="InterPro" id="IPR002931">
    <property type="entry name" value="Transglutaminase-like"/>
</dbReference>
<feature type="transmembrane region" description="Helical" evidence="1">
    <location>
        <begin position="30"/>
        <end position="48"/>
    </location>
</feature>
<dbReference type="SMART" id="SM00460">
    <property type="entry name" value="TGc"/>
    <property type="match status" value="1"/>
</dbReference>
<dbReference type="Gene3D" id="3.10.620.30">
    <property type="match status" value="1"/>
</dbReference>
<evidence type="ECO:0000313" key="3">
    <source>
        <dbReference type="EMBL" id="MDF3833512.1"/>
    </source>
</evidence>
<keyword evidence="1" id="KW-1133">Transmembrane helix</keyword>
<dbReference type="InterPro" id="IPR038765">
    <property type="entry name" value="Papain-like_cys_pep_sf"/>
</dbReference>
<keyword evidence="1" id="KW-0812">Transmembrane</keyword>
<organism evidence="3 4">
    <name type="scientific">Cupriavidus basilensis</name>
    <dbReference type="NCBI Taxonomy" id="68895"/>
    <lineage>
        <taxon>Bacteria</taxon>
        <taxon>Pseudomonadati</taxon>
        <taxon>Pseudomonadota</taxon>
        <taxon>Betaproteobacteria</taxon>
        <taxon>Burkholderiales</taxon>
        <taxon>Burkholderiaceae</taxon>
        <taxon>Cupriavidus</taxon>
    </lineage>
</organism>
<feature type="transmembrane region" description="Helical" evidence="1">
    <location>
        <begin position="566"/>
        <end position="587"/>
    </location>
</feature>
<keyword evidence="4" id="KW-1185">Reference proteome</keyword>
<sequence length="678" mass="74473">MKLPPRPLAHEEHGLLLGQLALVLAPQARSLPVAISVLLVLLMGWRWLLWRQRAPLPSRLMLGLIAGLVLLVAVALVWQAGGNMGRDLSVALLGAFVVLKLLECRVLADATLVTQLCFYLLLSLYLFDQPFWLALYSLAMAAWLLRNWLFLGHPEARGHLAVWPLLGRLTLTGLPWALLLFVLFPRLDRPLWQLPQAETVAATGISDTMNPGSVSQLAQSTEVALRADVEGGPLPAGALYWRALVLWQFDGQTWRPATLRQRQAIPAPALPAADDTAAYGAGQPGTTAGMPLASGTVNYSVTLEPSQHPWLFLLDRGQAIAPGAGAVVNADGEFFAREPVERRLRYRARSAPAAAQPLDLQTRQLALALPAGNPRSRALAAAWAERYPDPAERARAALRLFAAAPFSYTLSPAPLGREQIDSFLFDTRRGFCEHYASSFVFLMRAAGVPARVVTGYLGGEYNPIGGNYIVRQADAHAWAEIWLEGRGWVRVDPTSAVAPSRVERGIDAALAASEIAALRAMREPGWLQDLRWGMDGAVYTWQRWVLQYDRGQQARLMRQLGIGDSLPQTLLAGLAMLSLLALLPLALKRRRADPVQAMYERFCRRLARHGCVRAPSEGPQDYAARAARTLPAAADTVRDFSERYIKLRYSRLPPALRATELAGLRQALRRLARLPPAG</sequence>
<dbReference type="RefSeq" id="WP_276264838.1">
    <property type="nucleotide sequence ID" value="NZ_JARJLM010000190.1"/>
</dbReference>
<gene>
    <name evidence="3" type="ORF">P3W85_11200</name>
</gene>
<evidence type="ECO:0000259" key="2">
    <source>
        <dbReference type="SMART" id="SM00460"/>
    </source>
</evidence>
<feature type="transmembrane region" description="Helical" evidence="1">
    <location>
        <begin position="60"/>
        <end position="78"/>
    </location>
</feature>
<feature type="domain" description="Transglutaminase-like" evidence="2">
    <location>
        <begin position="424"/>
        <end position="495"/>
    </location>
</feature>